<dbReference type="InterPro" id="IPR004358">
    <property type="entry name" value="Sig_transdc_His_kin-like_C"/>
</dbReference>
<proteinExistence type="predicted"/>
<dbReference type="InterPro" id="IPR003594">
    <property type="entry name" value="HATPase_dom"/>
</dbReference>
<dbReference type="PANTHER" id="PTHR43711">
    <property type="entry name" value="TWO-COMPONENT HISTIDINE KINASE"/>
    <property type="match status" value="1"/>
</dbReference>
<dbReference type="SUPFAM" id="SSF55785">
    <property type="entry name" value="PYP-like sensor domain (PAS domain)"/>
    <property type="match status" value="2"/>
</dbReference>
<dbReference type="CDD" id="cd00082">
    <property type="entry name" value="HisKA"/>
    <property type="match status" value="1"/>
</dbReference>
<sequence>MLTELLLVVAIGAGIGAHERQRRLRRRAERAGALLSAGLGTISGVCYRYVDGRAIRIDGRGDDPVWPLVLDDLLRLAPTVEAAVRAAFASLALTGKGETLQMTLEDGSRRAIELTLHRVTSTDQRLSFDLVWVTDISDRAAALAEGAERAAERDRLAAALDTIPVPVWWRDRELAITNGNARFRQLPALATFSRPLADSAAATGTPQSAAGMIGGETGGPFEVTEIPIPGGSTVGFARDRSEIEQARNEITRLGVAHREVLETVTTAIAIFGPDARLLFYNTAYGRLWQLDPDFLDTEPALPEVLDLLREQRVLPEYADFRKFKAEQAALFSDLRAPREELLHLPDDRTLRQVVSRHPFGGLTFTYENVTDRLALERSYNTLSEVQRATLDNLSEGLVVFGSDGRLTLWNPAFAEMWLLQPHDLANRPHISTLVERMRPFYAEEAWDKTKAEIIDRVISYTSYASTLDRRDGLVLEINTIPLPDGNVLLSYLDVSDSARVRKALRDRNEALETAGRLKSEFIANVSYELRTPLNAIIGFADILSNQYFGPLNDRQLEYSRGIFESSQRLMSLINDILDIASIEAGELTLDRSPVDVHAMLASVLTLTRERAKHLQLNLAFDCPHDIGVVTLDEARIRQALFNLLSNAIKFTPTGGTITLGARRIGPEVALSVSDTGIGIAAELQAKVFESFERGQTDGRQVGAGLGLTLVRSFIEMHGGRVELDSAVNGGTCVTCWLPAL</sequence>
<keyword evidence="6" id="KW-0902">Two-component regulatory system</keyword>
<dbReference type="FunFam" id="3.30.565.10:FF:000006">
    <property type="entry name" value="Sensor histidine kinase WalK"/>
    <property type="match status" value="1"/>
</dbReference>
<name>A0A8J3E4P0_9PROT</name>
<keyword evidence="5 9" id="KW-0418">Kinase</keyword>
<evidence type="ECO:0000313" key="10">
    <source>
        <dbReference type="Proteomes" id="UP000646365"/>
    </source>
</evidence>
<evidence type="ECO:0000259" key="7">
    <source>
        <dbReference type="PROSITE" id="PS50109"/>
    </source>
</evidence>
<dbReference type="PRINTS" id="PR00344">
    <property type="entry name" value="BCTRLSENSOR"/>
</dbReference>
<evidence type="ECO:0000256" key="6">
    <source>
        <dbReference type="ARBA" id="ARBA00023012"/>
    </source>
</evidence>
<dbReference type="Gene3D" id="3.30.565.10">
    <property type="entry name" value="Histidine kinase-like ATPase, C-terminal domain"/>
    <property type="match status" value="1"/>
</dbReference>
<dbReference type="InterPro" id="IPR003661">
    <property type="entry name" value="HisK_dim/P_dom"/>
</dbReference>
<dbReference type="CDD" id="cd00075">
    <property type="entry name" value="HATPase"/>
    <property type="match status" value="1"/>
</dbReference>
<dbReference type="SMART" id="SM00091">
    <property type="entry name" value="PAS"/>
    <property type="match status" value="2"/>
</dbReference>
<evidence type="ECO:0000256" key="5">
    <source>
        <dbReference type="ARBA" id="ARBA00022777"/>
    </source>
</evidence>
<dbReference type="InterPro" id="IPR050736">
    <property type="entry name" value="Sensor_HK_Regulatory"/>
</dbReference>
<dbReference type="SUPFAM" id="SSF47384">
    <property type="entry name" value="Homodimeric domain of signal transducing histidine kinase"/>
    <property type="match status" value="1"/>
</dbReference>
<keyword evidence="4" id="KW-0808">Transferase</keyword>
<evidence type="ECO:0000313" key="9">
    <source>
        <dbReference type="EMBL" id="GGF28713.1"/>
    </source>
</evidence>
<keyword evidence="10" id="KW-1185">Reference proteome</keyword>
<dbReference type="Gene3D" id="1.10.287.130">
    <property type="match status" value="1"/>
</dbReference>
<dbReference type="Pfam" id="PF12860">
    <property type="entry name" value="PAS_7"/>
    <property type="match status" value="2"/>
</dbReference>
<dbReference type="SMART" id="SM00388">
    <property type="entry name" value="HisKA"/>
    <property type="match status" value="1"/>
</dbReference>
<gene>
    <name evidence="9" type="ORF">GCM10011611_38510</name>
</gene>
<dbReference type="PROSITE" id="PS50109">
    <property type="entry name" value="HIS_KIN"/>
    <property type="match status" value="1"/>
</dbReference>
<accession>A0A8J3E4P0</accession>
<dbReference type="InterPro" id="IPR000014">
    <property type="entry name" value="PAS"/>
</dbReference>
<evidence type="ECO:0000256" key="3">
    <source>
        <dbReference type="ARBA" id="ARBA00022553"/>
    </source>
</evidence>
<protein>
    <recommendedName>
        <fullName evidence="2">histidine kinase</fullName>
        <ecNumber evidence="2">2.7.13.3</ecNumber>
    </recommendedName>
</protein>
<dbReference type="InterPro" id="IPR036890">
    <property type="entry name" value="HATPase_C_sf"/>
</dbReference>
<comment type="caution">
    <text evidence="9">The sequence shown here is derived from an EMBL/GenBank/DDBJ whole genome shotgun (WGS) entry which is preliminary data.</text>
</comment>
<dbReference type="Proteomes" id="UP000646365">
    <property type="component" value="Unassembled WGS sequence"/>
</dbReference>
<dbReference type="EMBL" id="BMJQ01000010">
    <property type="protein sequence ID" value="GGF28713.1"/>
    <property type="molecule type" value="Genomic_DNA"/>
</dbReference>
<keyword evidence="3" id="KW-0597">Phosphoprotein</keyword>
<comment type="catalytic activity">
    <reaction evidence="1">
        <text>ATP + protein L-histidine = ADP + protein N-phospho-L-histidine.</text>
        <dbReference type="EC" id="2.7.13.3"/>
    </reaction>
</comment>
<feature type="domain" description="PAS" evidence="8">
    <location>
        <begin position="382"/>
        <end position="439"/>
    </location>
</feature>
<evidence type="ECO:0000259" key="8">
    <source>
        <dbReference type="PROSITE" id="PS50112"/>
    </source>
</evidence>
<dbReference type="EC" id="2.7.13.3" evidence="2"/>
<organism evidence="9 10">
    <name type="scientific">Aliidongia dinghuensis</name>
    <dbReference type="NCBI Taxonomy" id="1867774"/>
    <lineage>
        <taxon>Bacteria</taxon>
        <taxon>Pseudomonadati</taxon>
        <taxon>Pseudomonadota</taxon>
        <taxon>Alphaproteobacteria</taxon>
        <taxon>Rhodospirillales</taxon>
        <taxon>Dongiaceae</taxon>
        <taxon>Aliidongia</taxon>
    </lineage>
</organism>
<evidence type="ECO:0000256" key="4">
    <source>
        <dbReference type="ARBA" id="ARBA00022679"/>
    </source>
</evidence>
<dbReference type="Pfam" id="PF00512">
    <property type="entry name" value="HisKA"/>
    <property type="match status" value="1"/>
</dbReference>
<dbReference type="SMART" id="SM00387">
    <property type="entry name" value="HATPase_c"/>
    <property type="match status" value="1"/>
</dbReference>
<feature type="domain" description="Histidine kinase" evidence="7">
    <location>
        <begin position="524"/>
        <end position="740"/>
    </location>
</feature>
<reference evidence="9" key="2">
    <citation type="submission" date="2020-09" db="EMBL/GenBank/DDBJ databases">
        <authorList>
            <person name="Sun Q."/>
            <person name="Zhou Y."/>
        </authorList>
    </citation>
    <scope>NUCLEOTIDE SEQUENCE</scope>
    <source>
        <strain evidence="9">CGMCC 1.15725</strain>
    </source>
</reference>
<reference evidence="9" key="1">
    <citation type="journal article" date="2014" name="Int. J. Syst. Evol. Microbiol.">
        <title>Complete genome sequence of Corynebacterium casei LMG S-19264T (=DSM 44701T), isolated from a smear-ripened cheese.</title>
        <authorList>
            <consortium name="US DOE Joint Genome Institute (JGI-PGF)"/>
            <person name="Walter F."/>
            <person name="Albersmeier A."/>
            <person name="Kalinowski J."/>
            <person name="Ruckert C."/>
        </authorList>
    </citation>
    <scope>NUCLEOTIDE SEQUENCE</scope>
    <source>
        <strain evidence="9">CGMCC 1.15725</strain>
    </source>
</reference>
<dbReference type="InterPro" id="IPR036097">
    <property type="entry name" value="HisK_dim/P_sf"/>
</dbReference>
<dbReference type="PROSITE" id="PS50112">
    <property type="entry name" value="PAS"/>
    <property type="match status" value="1"/>
</dbReference>
<evidence type="ECO:0000256" key="1">
    <source>
        <dbReference type="ARBA" id="ARBA00000085"/>
    </source>
</evidence>
<dbReference type="Pfam" id="PF02518">
    <property type="entry name" value="HATPase_c"/>
    <property type="match status" value="1"/>
</dbReference>
<dbReference type="Gene3D" id="3.30.450.20">
    <property type="entry name" value="PAS domain"/>
    <property type="match status" value="1"/>
</dbReference>
<dbReference type="SUPFAM" id="SSF55874">
    <property type="entry name" value="ATPase domain of HSP90 chaperone/DNA topoisomerase II/histidine kinase"/>
    <property type="match status" value="1"/>
</dbReference>
<dbReference type="RefSeq" id="WP_189048729.1">
    <property type="nucleotide sequence ID" value="NZ_BMJQ01000010.1"/>
</dbReference>
<dbReference type="GO" id="GO:0000155">
    <property type="term" value="F:phosphorelay sensor kinase activity"/>
    <property type="evidence" value="ECO:0007669"/>
    <property type="project" value="InterPro"/>
</dbReference>
<dbReference type="PANTHER" id="PTHR43711:SF31">
    <property type="entry name" value="HISTIDINE KINASE"/>
    <property type="match status" value="1"/>
</dbReference>
<dbReference type="AlphaFoldDB" id="A0A8J3E4P0"/>
<evidence type="ECO:0000256" key="2">
    <source>
        <dbReference type="ARBA" id="ARBA00012438"/>
    </source>
</evidence>
<dbReference type="InterPro" id="IPR035965">
    <property type="entry name" value="PAS-like_dom_sf"/>
</dbReference>
<dbReference type="InterPro" id="IPR005467">
    <property type="entry name" value="His_kinase_dom"/>
</dbReference>